<dbReference type="InterPro" id="IPR036866">
    <property type="entry name" value="RibonucZ/Hydroxyglut_hydro"/>
</dbReference>
<evidence type="ECO:0000313" key="7">
    <source>
        <dbReference type="EMBL" id="GAA4176223.1"/>
    </source>
</evidence>
<dbReference type="SMART" id="SM00849">
    <property type="entry name" value="Lactamase_B"/>
    <property type="match status" value="1"/>
</dbReference>
<dbReference type="PANTHER" id="PTHR42978">
    <property type="entry name" value="QUORUM-QUENCHING LACTONASE YTNP-RELATED-RELATED"/>
    <property type="match status" value="1"/>
</dbReference>
<dbReference type="SUPFAM" id="SSF56281">
    <property type="entry name" value="Metallo-hydrolase/oxidoreductase"/>
    <property type="match status" value="1"/>
</dbReference>
<accession>A0ABP8A2M3</accession>
<evidence type="ECO:0000256" key="2">
    <source>
        <dbReference type="ARBA" id="ARBA00007749"/>
    </source>
</evidence>
<organism evidence="7 8">
    <name type="scientific">Gryllotalpicola koreensis</name>
    <dbReference type="NCBI Taxonomy" id="993086"/>
    <lineage>
        <taxon>Bacteria</taxon>
        <taxon>Bacillati</taxon>
        <taxon>Actinomycetota</taxon>
        <taxon>Actinomycetes</taxon>
        <taxon>Micrococcales</taxon>
        <taxon>Microbacteriaceae</taxon>
        <taxon>Gryllotalpicola</taxon>
    </lineage>
</organism>
<evidence type="ECO:0000256" key="3">
    <source>
        <dbReference type="ARBA" id="ARBA00022723"/>
    </source>
</evidence>
<dbReference type="Proteomes" id="UP001501079">
    <property type="component" value="Unassembled WGS sequence"/>
</dbReference>
<dbReference type="RefSeq" id="WP_344754482.1">
    <property type="nucleotide sequence ID" value="NZ_BAABBW010000003.1"/>
</dbReference>
<name>A0ABP8A2M3_9MICO</name>
<dbReference type="EMBL" id="BAABBW010000003">
    <property type="protein sequence ID" value="GAA4176223.1"/>
    <property type="molecule type" value="Genomic_DNA"/>
</dbReference>
<keyword evidence="3" id="KW-0479">Metal-binding</keyword>
<comment type="cofactor">
    <cofactor evidence="1">
        <name>Zn(2+)</name>
        <dbReference type="ChEBI" id="CHEBI:29105"/>
    </cofactor>
</comment>
<dbReference type="CDD" id="cd07729">
    <property type="entry name" value="AHL_lactonase_MBL-fold"/>
    <property type="match status" value="1"/>
</dbReference>
<sequence>MTVHWRVLAIRAGLRRGTRGEHFLEPGAWDEPHETAYWFWAARRGARTVLIDAGMSTERAAGLAGLDWAGPAHELLAAAGIAPESVDRVILSHLHYDHAGGARYFPHARVAIQRAERAYWSGPVAERVVSQRWLVDPRDLRELEEAAAQGRLEELDGSVELEPGIRVDRLGGHTPGMQAVTVATESGPVVIASDASHFFENVEGDKPGRLFLDLPAVYFAFDTLAALDTTGNGIAPGHDPDLSRRHRVVSTAPHTVRITP</sequence>
<keyword evidence="5" id="KW-0862">Zinc</keyword>
<evidence type="ECO:0000259" key="6">
    <source>
        <dbReference type="SMART" id="SM00849"/>
    </source>
</evidence>
<keyword evidence="4" id="KW-0378">Hydrolase</keyword>
<feature type="domain" description="Metallo-beta-lactamase" evidence="6">
    <location>
        <begin position="36"/>
        <end position="238"/>
    </location>
</feature>
<dbReference type="Gene3D" id="3.60.15.10">
    <property type="entry name" value="Ribonuclease Z/Hydroxyacylglutathione hydrolase-like"/>
    <property type="match status" value="1"/>
</dbReference>
<dbReference type="PANTHER" id="PTHR42978:SF7">
    <property type="entry name" value="METALLO-HYDROLASE RV2300C-RELATED"/>
    <property type="match status" value="1"/>
</dbReference>
<dbReference type="InterPro" id="IPR051013">
    <property type="entry name" value="MBL_superfamily_lactonases"/>
</dbReference>
<evidence type="ECO:0000256" key="5">
    <source>
        <dbReference type="ARBA" id="ARBA00022833"/>
    </source>
</evidence>
<comment type="similarity">
    <text evidence="2">Belongs to the metallo-beta-lactamase superfamily.</text>
</comment>
<proteinExistence type="inferred from homology"/>
<comment type="caution">
    <text evidence="7">The sequence shown here is derived from an EMBL/GenBank/DDBJ whole genome shotgun (WGS) entry which is preliminary data.</text>
</comment>
<keyword evidence="8" id="KW-1185">Reference proteome</keyword>
<evidence type="ECO:0000313" key="8">
    <source>
        <dbReference type="Proteomes" id="UP001501079"/>
    </source>
</evidence>
<dbReference type="InterPro" id="IPR001279">
    <property type="entry name" value="Metallo-B-lactamas"/>
</dbReference>
<reference evidence="8" key="1">
    <citation type="journal article" date="2019" name="Int. J. Syst. Evol. Microbiol.">
        <title>The Global Catalogue of Microorganisms (GCM) 10K type strain sequencing project: providing services to taxonomists for standard genome sequencing and annotation.</title>
        <authorList>
            <consortium name="The Broad Institute Genomics Platform"/>
            <consortium name="The Broad Institute Genome Sequencing Center for Infectious Disease"/>
            <person name="Wu L."/>
            <person name="Ma J."/>
        </authorList>
    </citation>
    <scope>NUCLEOTIDE SEQUENCE [LARGE SCALE GENOMIC DNA]</scope>
    <source>
        <strain evidence="8">JCM 17591</strain>
    </source>
</reference>
<dbReference type="Pfam" id="PF00753">
    <property type="entry name" value="Lactamase_B"/>
    <property type="match status" value="1"/>
</dbReference>
<gene>
    <name evidence="7" type="ORF">GCM10022287_23130</name>
</gene>
<protein>
    <submittedName>
        <fullName evidence="7">N-acyl homoserine lactonase family protein</fullName>
    </submittedName>
</protein>
<evidence type="ECO:0000256" key="4">
    <source>
        <dbReference type="ARBA" id="ARBA00022801"/>
    </source>
</evidence>
<evidence type="ECO:0000256" key="1">
    <source>
        <dbReference type="ARBA" id="ARBA00001947"/>
    </source>
</evidence>